<sequence>MIKFNVIRLLKVILKPRMIYIKDDKFLKHTKRKIQKHFTILVNDQKVKILKFKKSSYQDRFGEEISTIKLITKIDNLALRHRRVKIEIEDEPTTIGTFVAGFSRPGLRTYTYRITESDS</sequence>
<dbReference type="Proteomes" id="UP001238450">
    <property type="component" value="Unassembled WGS sequence"/>
</dbReference>
<evidence type="ECO:0000313" key="2">
    <source>
        <dbReference type="Proteomes" id="UP001238450"/>
    </source>
</evidence>
<gene>
    <name evidence="1" type="ORF">J2Z48_000261</name>
</gene>
<organism evidence="1 2">
    <name type="scientific">Croceifilum oryzae</name>
    <dbReference type="NCBI Taxonomy" id="1553429"/>
    <lineage>
        <taxon>Bacteria</taxon>
        <taxon>Bacillati</taxon>
        <taxon>Bacillota</taxon>
        <taxon>Bacilli</taxon>
        <taxon>Bacillales</taxon>
        <taxon>Thermoactinomycetaceae</taxon>
        <taxon>Croceifilum</taxon>
    </lineage>
</organism>
<keyword evidence="2" id="KW-1185">Reference proteome</keyword>
<reference evidence="1 2" key="1">
    <citation type="submission" date="2023-07" db="EMBL/GenBank/DDBJ databases">
        <title>Genomic Encyclopedia of Type Strains, Phase IV (KMG-IV): sequencing the most valuable type-strain genomes for metagenomic binning, comparative biology and taxonomic classification.</title>
        <authorList>
            <person name="Goeker M."/>
        </authorList>
    </citation>
    <scope>NUCLEOTIDE SEQUENCE [LARGE SCALE GENOMIC DNA]</scope>
    <source>
        <strain evidence="1 2">DSM 46876</strain>
    </source>
</reference>
<dbReference type="AlphaFoldDB" id="A0AAJ1TC73"/>
<dbReference type="EMBL" id="JAUSUV010000001">
    <property type="protein sequence ID" value="MDQ0416103.1"/>
    <property type="molecule type" value="Genomic_DNA"/>
</dbReference>
<dbReference type="RefSeq" id="WP_307250231.1">
    <property type="nucleotide sequence ID" value="NZ_JAUSUV010000001.1"/>
</dbReference>
<comment type="caution">
    <text evidence="1">The sequence shown here is derived from an EMBL/GenBank/DDBJ whole genome shotgun (WGS) entry which is preliminary data.</text>
</comment>
<name>A0AAJ1TC73_9BACL</name>
<proteinExistence type="predicted"/>
<evidence type="ECO:0000313" key="1">
    <source>
        <dbReference type="EMBL" id="MDQ0416103.1"/>
    </source>
</evidence>
<accession>A0AAJ1TC73</accession>
<protein>
    <submittedName>
        <fullName evidence="1">Uncharacterized protein</fullName>
    </submittedName>
</protein>